<proteinExistence type="predicted"/>
<comment type="caution">
    <text evidence="2">The sequence shown here is derived from an EMBL/GenBank/DDBJ whole genome shotgun (WGS) entry which is preliminary data.</text>
</comment>
<name>A0A850HCW3_9SPHN</name>
<gene>
    <name evidence="2" type="ORF">HUO12_09670</name>
</gene>
<evidence type="ECO:0000313" key="3">
    <source>
        <dbReference type="Proteomes" id="UP000546031"/>
    </source>
</evidence>
<keyword evidence="2" id="KW-0378">Hydrolase</keyword>
<accession>A0A850HCW3</accession>
<sequence length="176" mass="18545">MPTIMSHALVPLALAAAAGRDVISPKLTVAGVILAMAPDADVIGFALGVDYADPWGHRGATHSLAFAVMVAGVIAAVWKEARSLAAFLFLSFAMASHGLLDTLTNGGLGAALWWPWENARVFAPVTPIRVSPIGLGFFSARGWETLVSEFKWIWLPCAALASGGWIARYAARSGSR</sequence>
<organism evidence="2 3">
    <name type="scientific">Altererythrobacter lutimaris</name>
    <dbReference type="NCBI Taxonomy" id="2743979"/>
    <lineage>
        <taxon>Bacteria</taxon>
        <taxon>Pseudomonadati</taxon>
        <taxon>Pseudomonadota</taxon>
        <taxon>Alphaproteobacteria</taxon>
        <taxon>Sphingomonadales</taxon>
        <taxon>Erythrobacteraceae</taxon>
        <taxon>Altererythrobacter</taxon>
    </lineage>
</organism>
<feature type="transmembrane region" description="Helical" evidence="1">
    <location>
        <begin position="84"/>
        <end position="100"/>
    </location>
</feature>
<feature type="transmembrane region" description="Helical" evidence="1">
    <location>
        <begin position="152"/>
        <end position="171"/>
    </location>
</feature>
<dbReference type="EMBL" id="JABWTA010000001">
    <property type="protein sequence ID" value="NVE95165.1"/>
    <property type="molecule type" value="Genomic_DNA"/>
</dbReference>
<reference evidence="2 3" key="1">
    <citation type="submission" date="2020-06" db="EMBL/GenBank/DDBJ databases">
        <title>Altererythrobacter lutimaris sp. nov., a marine bacterium isolated from a tidal flat.</title>
        <authorList>
            <person name="Kim D."/>
            <person name="Yoo Y."/>
            <person name="Kim J.-J."/>
        </authorList>
    </citation>
    <scope>NUCLEOTIDE SEQUENCE [LARGE SCALE GENOMIC DNA]</scope>
    <source>
        <strain evidence="2 3">JGD-16</strain>
    </source>
</reference>
<protein>
    <submittedName>
        <fullName evidence="2">Metal-dependent hydrolase</fullName>
    </submittedName>
</protein>
<keyword evidence="1" id="KW-0812">Transmembrane</keyword>
<evidence type="ECO:0000313" key="2">
    <source>
        <dbReference type="EMBL" id="NVE95165.1"/>
    </source>
</evidence>
<dbReference type="InterPro" id="IPR007404">
    <property type="entry name" value="YdjM-like"/>
</dbReference>
<dbReference type="PANTHER" id="PTHR35531:SF1">
    <property type="entry name" value="INNER MEMBRANE PROTEIN YBCI-RELATED"/>
    <property type="match status" value="1"/>
</dbReference>
<dbReference type="AlphaFoldDB" id="A0A850HCW3"/>
<dbReference type="PANTHER" id="PTHR35531">
    <property type="entry name" value="INNER MEMBRANE PROTEIN YBCI-RELATED"/>
    <property type="match status" value="1"/>
</dbReference>
<dbReference type="Proteomes" id="UP000546031">
    <property type="component" value="Unassembled WGS sequence"/>
</dbReference>
<dbReference type="Pfam" id="PF04307">
    <property type="entry name" value="YdjM"/>
    <property type="match status" value="1"/>
</dbReference>
<keyword evidence="1" id="KW-0472">Membrane</keyword>
<feature type="transmembrane region" description="Helical" evidence="1">
    <location>
        <begin position="29"/>
        <end position="49"/>
    </location>
</feature>
<evidence type="ECO:0000256" key="1">
    <source>
        <dbReference type="SAM" id="Phobius"/>
    </source>
</evidence>
<keyword evidence="3" id="KW-1185">Reference proteome</keyword>
<dbReference type="GO" id="GO:0016787">
    <property type="term" value="F:hydrolase activity"/>
    <property type="evidence" value="ECO:0007669"/>
    <property type="project" value="UniProtKB-KW"/>
</dbReference>
<keyword evidence="1" id="KW-1133">Transmembrane helix</keyword>
<feature type="transmembrane region" description="Helical" evidence="1">
    <location>
        <begin position="61"/>
        <end position="78"/>
    </location>
</feature>